<dbReference type="Proteomes" id="UP000758155">
    <property type="component" value="Unassembled WGS sequence"/>
</dbReference>
<sequence>MSSAIGQGPPVPPNEDKGPVILGATLTVTIAALVTMLTRLYVRIFMLRHTGWDDYVMISAMVLCVIGQILIIPEVYYGAGRHIQYIDPDHFATGYKLNFITQPIYLFAIGLVKISVGFFLLRIAVRPLYRRTIIGIMAFMAFYTTGCFFTLVLQCTNLAVQWDRTVKATCWSAHTIKTLSYVNVSLNILTDLLFSVVIPIPLLWSVQMNKRQKSSLMCILGLGVFATAAAVVKTSYIPSYGRSGDWLWDSRNLTIWTVAECNTGIVAGNLPCLKPLFRVVLGSTYGRGSRKASAPAYGYGSRPYGAGTRQSGAKGWGTLASNKSEVERDGGGDAPRQYGKQGESYLLTTINAERDYKRKSPTPSASGEEGEGSGKSSTESLRRGHTHGGLGGIKVDTEVNVVESHSPLELGFDDAHRRERKDMV</sequence>
<dbReference type="InterPro" id="IPR049326">
    <property type="entry name" value="Rhodopsin_dom_fungi"/>
</dbReference>
<organism evidence="9 10">
    <name type="scientific">Didymella heteroderae</name>
    <dbReference type="NCBI Taxonomy" id="1769908"/>
    <lineage>
        <taxon>Eukaryota</taxon>
        <taxon>Fungi</taxon>
        <taxon>Dikarya</taxon>
        <taxon>Ascomycota</taxon>
        <taxon>Pezizomycotina</taxon>
        <taxon>Dothideomycetes</taxon>
        <taxon>Pleosporomycetidae</taxon>
        <taxon>Pleosporales</taxon>
        <taxon>Pleosporineae</taxon>
        <taxon>Didymellaceae</taxon>
        <taxon>Didymella</taxon>
    </lineage>
</organism>
<evidence type="ECO:0000256" key="1">
    <source>
        <dbReference type="ARBA" id="ARBA00004141"/>
    </source>
</evidence>
<evidence type="ECO:0000313" key="10">
    <source>
        <dbReference type="Proteomes" id="UP000758155"/>
    </source>
</evidence>
<comment type="similarity">
    <text evidence="5">Belongs to the SAT4 family.</text>
</comment>
<reference evidence="9" key="1">
    <citation type="submission" date="2019-04" db="EMBL/GenBank/DDBJ databases">
        <title>Sequencing of skin fungus with MAO and IRED activity.</title>
        <authorList>
            <person name="Marsaioli A.J."/>
            <person name="Bonatto J.M.C."/>
            <person name="Reis Junior O."/>
        </authorList>
    </citation>
    <scope>NUCLEOTIDE SEQUENCE</scope>
    <source>
        <strain evidence="9">28M1</strain>
    </source>
</reference>
<evidence type="ECO:0000256" key="5">
    <source>
        <dbReference type="ARBA" id="ARBA00038359"/>
    </source>
</evidence>
<comment type="caution">
    <text evidence="9">The sequence shown here is derived from an EMBL/GenBank/DDBJ whole genome shotgun (WGS) entry which is preliminary data.</text>
</comment>
<dbReference type="GO" id="GO:0016020">
    <property type="term" value="C:membrane"/>
    <property type="evidence" value="ECO:0007669"/>
    <property type="project" value="UniProtKB-SubCell"/>
</dbReference>
<keyword evidence="3 7" id="KW-1133">Transmembrane helix</keyword>
<evidence type="ECO:0000256" key="6">
    <source>
        <dbReference type="SAM" id="MobiDB-lite"/>
    </source>
</evidence>
<evidence type="ECO:0000256" key="7">
    <source>
        <dbReference type="SAM" id="Phobius"/>
    </source>
</evidence>
<evidence type="ECO:0000313" key="9">
    <source>
        <dbReference type="EMBL" id="KAF3039024.1"/>
    </source>
</evidence>
<comment type="subcellular location">
    <subcellularLocation>
        <location evidence="1">Membrane</location>
        <topology evidence="1">Multi-pass membrane protein</topology>
    </subcellularLocation>
</comment>
<feature type="transmembrane region" description="Helical" evidence="7">
    <location>
        <begin position="99"/>
        <end position="121"/>
    </location>
</feature>
<feature type="transmembrane region" description="Helical" evidence="7">
    <location>
        <begin position="216"/>
        <end position="236"/>
    </location>
</feature>
<feature type="domain" description="Rhodopsin" evidence="8">
    <location>
        <begin position="39"/>
        <end position="278"/>
    </location>
</feature>
<dbReference type="AlphaFoldDB" id="A0A9P4WR60"/>
<feature type="transmembrane region" description="Helical" evidence="7">
    <location>
        <begin position="20"/>
        <end position="42"/>
    </location>
</feature>
<dbReference type="PANTHER" id="PTHR33048">
    <property type="entry name" value="PTH11-LIKE INTEGRAL MEMBRANE PROTEIN (AFU_ORTHOLOGUE AFUA_5G11245)"/>
    <property type="match status" value="1"/>
</dbReference>
<dbReference type="EMBL" id="SWKV01000033">
    <property type="protein sequence ID" value="KAF3039024.1"/>
    <property type="molecule type" value="Genomic_DNA"/>
</dbReference>
<evidence type="ECO:0000256" key="2">
    <source>
        <dbReference type="ARBA" id="ARBA00022692"/>
    </source>
</evidence>
<dbReference type="Pfam" id="PF20684">
    <property type="entry name" value="Fung_rhodopsin"/>
    <property type="match status" value="1"/>
</dbReference>
<feature type="transmembrane region" description="Helical" evidence="7">
    <location>
        <begin position="54"/>
        <end position="79"/>
    </location>
</feature>
<feature type="transmembrane region" description="Helical" evidence="7">
    <location>
        <begin position="184"/>
        <end position="204"/>
    </location>
</feature>
<feature type="region of interest" description="Disordered" evidence="6">
    <location>
        <begin position="286"/>
        <end position="424"/>
    </location>
</feature>
<keyword evidence="2 7" id="KW-0812">Transmembrane</keyword>
<protein>
    <recommendedName>
        <fullName evidence="8">Rhodopsin domain-containing protein</fullName>
    </recommendedName>
</protein>
<dbReference type="InterPro" id="IPR052337">
    <property type="entry name" value="SAT4-like"/>
</dbReference>
<feature type="transmembrane region" description="Helical" evidence="7">
    <location>
        <begin position="133"/>
        <end position="153"/>
    </location>
</feature>
<feature type="compositionally biased region" description="Basic and acidic residues" evidence="6">
    <location>
        <begin position="413"/>
        <end position="424"/>
    </location>
</feature>
<gene>
    <name evidence="9" type="ORF">E8E12_007567</name>
</gene>
<evidence type="ECO:0000256" key="3">
    <source>
        <dbReference type="ARBA" id="ARBA00022989"/>
    </source>
</evidence>
<evidence type="ECO:0000256" key="4">
    <source>
        <dbReference type="ARBA" id="ARBA00023136"/>
    </source>
</evidence>
<proteinExistence type="inferred from homology"/>
<keyword evidence="10" id="KW-1185">Reference proteome</keyword>
<name>A0A9P4WR60_9PLEO</name>
<evidence type="ECO:0000259" key="8">
    <source>
        <dbReference type="Pfam" id="PF20684"/>
    </source>
</evidence>
<dbReference type="OrthoDB" id="5022096at2759"/>
<accession>A0A9P4WR60</accession>
<keyword evidence="4 7" id="KW-0472">Membrane</keyword>
<dbReference type="PANTHER" id="PTHR33048:SF167">
    <property type="entry name" value="INTEGRAL MEMBRANE PROTEIN"/>
    <property type="match status" value="1"/>
</dbReference>